<protein>
    <submittedName>
        <fullName evidence="6">Membrane protein</fullName>
    </submittedName>
</protein>
<evidence type="ECO:0000256" key="2">
    <source>
        <dbReference type="ARBA" id="ARBA00023136"/>
    </source>
</evidence>
<dbReference type="PANTHER" id="PTHR30329:SF20">
    <property type="entry name" value="EXPORTED PROTEIN"/>
    <property type="match status" value="1"/>
</dbReference>
<dbReference type="PANTHER" id="PTHR30329">
    <property type="entry name" value="STATOR ELEMENT OF FLAGELLAR MOTOR COMPLEX"/>
    <property type="match status" value="1"/>
</dbReference>
<dbReference type="EMBL" id="JPQT01000107">
    <property type="protein sequence ID" value="KFE50982.1"/>
    <property type="molecule type" value="Genomic_DNA"/>
</dbReference>
<dbReference type="GO" id="GO:0009279">
    <property type="term" value="C:cell outer membrane"/>
    <property type="evidence" value="ECO:0007669"/>
    <property type="project" value="UniProtKB-SubCell"/>
</dbReference>
<dbReference type="InterPro" id="IPR050330">
    <property type="entry name" value="Bact_OuterMem_StrucFunc"/>
</dbReference>
<comment type="caution">
    <text evidence="6">The sequence shown here is derived from an EMBL/GenBank/DDBJ whole genome shotgun (WGS) entry which is preliminary data.</text>
</comment>
<dbReference type="RefSeq" id="WP_020289333.1">
    <property type="nucleotide sequence ID" value="NZ_JPQT01000107.1"/>
</dbReference>
<dbReference type="PROSITE" id="PS51123">
    <property type="entry name" value="OMPA_2"/>
    <property type="match status" value="1"/>
</dbReference>
<dbReference type="PRINTS" id="PR01021">
    <property type="entry name" value="OMPADOMAIN"/>
</dbReference>
<dbReference type="PRINTS" id="PR01023">
    <property type="entry name" value="NAFLGMOTY"/>
</dbReference>
<evidence type="ECO:0000256" key="3">
    <source>
        <dbReference type="PROSITE-ProRule" id="PRU00473"/>
    </source>
</evidence>
<dbReference type="PATRIC" id="fig|317.174.peg.2935"/>
<feature type="signal peptide" evidence="4">
    <location>
        <begin position="1"/>
        <end position="23"/>
    </location>
</feature>
<dbReference type="InterPro" id="IPR036737">
    <property type="entry name" value="OmpA-like_sf"/>
</dbReference>
<organism evidence="6 7">
    <name type="scientific">Pseudomonas syringae</name>
    <dbReference type="NCBI Taxonomy" id="317"/>
    <lineage>
        <taxon>Bacteria</taxon>
        <taxon>Pseudomonadati</taxon>
        <taxon>Pseudomonadota</taxon>
        <taxon>Gammaproteobacteria</taxon>
        <taxon>Pseudomonadales</taxon>
        <taxon>Pseudomonadaceae</taxon>
        <taxon>Pseudomonas</taxon>
    </lineage>
</organism>
<dbReference type="PROSITE" id="PS51257">
    <property type="entry name" value="PROKAR_LIPOPROTEIN"/>
    <property type="match status" value="1"/>
</dbReference>
<dbReference type="InterPro" id="IPR006664">
    <property type="entry name" value="OMP_bac"/>
</dbReference>
<proteinExistence type="predicted"/>
<evidence type="ECO:0000256" key="1">
    <source>
        <dbReference type="ARBA" id="ARBA00004442"/>
    </source>
</evidence>
<comment type="subcellular location">
    <subcellularLocation>
        <location evidence="1">Cell outer membrane</location>
    </subcellularLocation>
</comment>
<evidence type="ECO:0000313" key="6">
    <source>
        <dbReference type="EMBL" id="KFE50982.1"/>
    </source>
</evidence>
<feature type="domain" description="OmpA-like" evidence="5">
    <location>
        <begin position="147"/>
        <end position="264"/>
    </location>
</feature>
<reference evidence="6 7" key="1">
    <citation type="submission" date="2014-07" db="EMBL/GenBank/DDBJ databases">
        <title>Draft Genome Sequences of Environmental Pseudomonas syringae strains.</title>
        <authorList>
            <person name="Baltrus D.A."/>
            <person name="Berge O."/>
            <person name="Morris C."/>
        </authorList>
    </citation>
    <scope>NUCLEOTIDE SEQUENCE [LARGE SCALE GENOMIC DNA]</scope>
    <source>
        <strain evidence="6 7">CEB003</strain>
    </source>
</reference>
<dbReference type="Pfam" id="PF00691">
    <property type="entry name" value="OmpA"/>
    <property type="match status" value="1"/>
</dbReference>
<dbReference type="InterPro" id="IPR006665">
    <property type="entry name" value="OmpA-like"/>
</dbReference>
<dbReference type="Pfam" id="PF14346">
    <property type="entry name" value="DUF4398"/>
    <property type="match status" value="1"/>
</dbReference>
<evidence type="ECO:0000256" key="4">
    <source>
        <dbReference type="SAM" id="SignalP"/>
    </source>
</evidence>
<sequence>MNRLPRILSLGLLLSSAGLYGCAAHQNSGQALQQAGTDFQKVREDTDVLRSAPRDVIRAGELLGRAERLSSYVGSGDDVAHYAYLSSRYSEIARENSNLLLNQERLAKMEMDRQRLQLALRESKLASAQQQGKWLEDQIVSLATTQTERGLVMTLGDVLFDTGHAELKNSANRTVLKVVQFLLLNPQRVVRIEGYADNTGDEQTNLQLSKDRAQSVADVLTDLGIDDKRIEVQGYGAQYPVEVNASERGRAQNRRVEIVFSDATGRLGAAR</sequence>
<dbReference type="Proteomes" id="UP000028643">
    <property type="component" value="Unassembled WGS sequence"/>
</dbReference>
<dbReference type="SUPFAM" id="SSF103088">
    <property type="entry name" value="OmpA-like"/>
    <property type="match status" value="1"/>
</dbReference>
<dbReference type="Gene3D" id="3.30.1330.60">
    <property type="entry name" value="OmpA-like domain"/>
    <property type="match status" value="1"/>
</dbReference>
<gene>
    <name evidence="6" type="ORF">IV02_14345</name>
</gene>
<keyword evidence="2 3" id="KW-0472">Membrane</keyword>
<dbReference type="CDD" id="cd07185">
    <property type="entry name" value="OmpA_C-like"/>
    <property type="match status" value="1"/>
</dbReference>
<name>A0A085V6B9_PSESX</name>
<feature type="chain" id="PRO_5001798641" evidence="4">
    <location>
        <begin position="24"/>
        <end position="271"/>
    </location>
</feature>
<keyword evidence="4" id="KW-0732">Signal</keyword>
<dbReference type="InterPro" id="IPR025511">
    <property type="entry name" value="DUF4398"/>
</dbReference>
<accession>A0A085V6B9</accession>
<evidence type="ECO:0000259" key="5">
    <source>
        <dbReference type="PROSITE" id="PS51123"/>
    </source>
</evidence>
<dbReference type="AlphaFoldDB" id="A0A085V6B9"/>
<evidence type="ECO:0000313" key="7">
    <source>
        <dbReference type="Proteomes" id="UP000028643"/>
    </source>
</evidence>